<accession>A0ABD3CYS2</accession>
<evidence type="ECO:0000313" key="3">
    <source>
        <dbReference type="Proteomes" id="UP001632038"/>
    </source>
</evidence>
<proteinExistence type="predicted"/>
<feature type="transmembrane region" description="Helical" evidence="1">
    <location>
        <begin position="33"/>
        <end position="51"/>
    </location>
</feature>
<keyword evidence="1" id="KW-0472">Membrane</keyword>
<gene>
    <name evidence="2" type="ORF">CASFOL_021881</name>
</gene>
<evidence type="ECO:0000256" key="1">
    <source>
        <dbReference type="SAM" id="Phobius"/>
    </source>
</evidence>
<dbReference type="AlphaFoldDB" id="A0ABD3CYS2"/>
<name>A0ABD3CYS2_9LAMI</name>
<reference evidence="3" key="1">
    <citation type="journal article" date="2024" name="IScience">
        <title>Strigolactones Initiate the Formation of Haustorium-like Structures in Castilleja.</title>
        <authorList>
            <person name="Buerger M."/>
            <person name="Peterson D."/>
            <person name="Chory J."/>
        </authorList>
    </citation>
    <scope>NUCLEOTIDE SEQUENCE [LARGE SCALE GENOMIC DNA]</scope>
</reference>
<dbReference type="EMBL" id="JAVIJP010000028">
    <property type="protein sequence ID" value="KAL3634827.1"/>
    <property type="molecule type" value="Genomic_DNA"/>
</dbReference>
<protein>
    <submittedName>
        <fullName evidence="2">Uncharacterized protein</fullName>
    </submittedName>
</protein>
<sequence length="58" mass="6727">MLSFVNLTISSTEKTNFGLFLTRLYKGISIKTFLFINSTSIYVIRLILSFFRNGSLWL</sequence>
<evidence type="ECO:0000313" key="2">
    <source>
        <dbReference type="EMBL" id="KAL3634827.1"/>
    </source>
</evidence>
<keyword evidence="3" id="KW-1185">Reference proteome</keyword>
<comment type="caution">
    <text evidence="2">The sequence shown here is derived from an EMBL/GenBank/DDBJ whole genome shotgun (WGS) entry which is preliminary data.</text>
</comment>
<keyword evidence="1" id="KW-1133">Transmembrane helix</keyword>
<keyword evidence="1" id="KW-0812">Transmembrane</keyword>
<dbReference type="Proteomes" id="UP001632038">
    <property type="component" value="Unassembled WGS sequence"/>
</dbReference>
<organism evidence="2 3">
    <name type="scientific">Castilleja foliolosa</name>
    <dbReference type="NCBI Taxonomy" id="1961234"/>
    <lineage>
        <taxon>Eukaryota</taxon>
        <taxon>Viridiplantae</taxon>
        <taxon>Streptophyta</taxon>
        <taxon>Embryophyta</taxon>
        <taxon>Tracheophyta</taxon>
        <taxon>Spermatophyta</taxon>
        <taxon>Magnoliopsida</taxon>
        <taxon>eudicotyledons</taxon>
        <taxon>Gunneridae</taxon>
        <taxon>Pentapetalae</taxon>
        <taxon>asterids</taxon>
        <taxon>lamiids</taxon>
        <taxon>Lamiales</taxon>
        <taxon>Orobanchaceae</taxon>
        <taxon>Pedicularideae</taxon>
        <taxon>Castillejinae</taxon>
        <taxon>Castilleja</taxon>
    </lineage>
</organism>